<dbReference type="InterPro" id="IPR059177">
    <property type="entry name" value="GH29D-like_dom"/>
</dbReference>
<feature type="compositionally biased region" description="Low complexity" evidence="1">
    <location>
        <begin position="41"/>
        <end position="69"/>
    </location>
</feature>
<evidence type="ECO:0000313" key="4">
    <source>
        <dbReference type="EMBL" id="KAF4406161.1"/>
    </source>
</evidence>
<organism evidence="4 5">
    <name type="scientific">Streptomyces lycii</name>
    <dbReference type="NCBI Taxonomy" id="2654337"/>
    <lineage>
        <taxon>Bacteria</taxon>
        <taxon>Bacillati</taxon>
        <taxon>Actinomycetota</taxon>
        <taxon>Actinomycetes</taxon>
        <taxon>Kitasatosporales</taxon>
        <taxon>Streptomycetaceae</taxon>
        <taxon>Streptomyces</taxon>
    </lineage>
</organism>
<comment type="caution">
    <text evidence="4">The sequence shown here is derived from an EMBL/GenBank/DDBJ whole genome shotgun (WGS) entry which is preliminary data.</text>
</comment>
<dbReference type="Pfam" id="PF08757">
    <property type="entry name" value="CotH"/>
    <property type="match status" value="1"/>
</dbReference>
<feature type="chain" id="PRO_5045127887" evidence="2">
    <location>
        <begin position="33"/>
        <end position="594"/>
    </location>
</feature>
<keyword evidence="2" id="KW-0732">Signal</keyword>
<evidence type="ECO:0000256" key="2">
    <source>
        <dbReference type="SAM" id="SignalP"/>
    </source>
</evidence>
<dbReference type="Pfam" id="PF13290">
    <property type="entry name" value="CHB_HEX_C_1"/>
    <property type="match status" value="1"/>
</dbReference>
<feature type="region of interest" description="Disordered" evidence="1">
    <location>
        <begin position="38"/>
        <end position="73"/>
    </location>
</feature>
<evidence type="ECO:0000256" key="1">
    <source>
        <dbReference type="SAM" id="MobiDB-lite"/>
    </source>
</evidence>
<sequence>MDRGATFVRKKRMSTLSLLAALSLLMTAFATAEGSAAPQPDAVSAHAPAGAGTAAADDGTARQNAAARQQAEDELTGDITFSVPSGTFQGQVSVSLGTSVANAEIRYTTDGELPTASSPLYSGPLEFTGTTELRALPFVDGLPGGEPGTQIYVARSVDADHDLPLLVMDAYGAGKPDREWADVSAMVMEPQGGTTSLSAAPAVATRAGFHLRGQSSASFEKAPYRLELRGNDDDDAKYPLLGMPADGDWVLRGPFPDKTLIRDAFAYTLGEDMGLAAPGFRFVEVYLNLDGDPLGADDYQGVYMLDEQIERGPDRVDIQKLEKEHLSEPEITGGYIFKFDALAAEEPKVPCTGAADTCWSDLEVVEPDDLEPAQLDWLAQHIQKFHDSLRSANPADPQTGYPAYIDEQSFIDRIIHNELAREGDSYIRSTHFYKDRGGKIVAGPLWDYDLGYNAVPFGGMDQTTGWQFEQGSIWFQTTDWFLRLMEVPEFNAKVKARWEELRRGVLSDNQLRQRVTDLATPIANGARRNFEKWPNLNVSQVGPFPTQTTETWEEQLELMRTFLVNRAAWIDRSGWELTEGGGQPLGQPWPHSPE</sequence>
<name>A0ABQ7FEB3_9ACTN</name>
<dbReference type="Proteomes" id="UP000621266">
    <property type="component" value="Unassembled WGS sequence"/>
</dbReference>
<keyword evidence="4" id="KW-0946">Virion</keyword>
<protein>
    <submittedName>
        <fullName evidence="4">Spore coat protein CotH</fullName>
    </submittedName>
</protein>
<accession>A0ABQ7FEB3</accession>
<dbReference type="InterPro" id="IPR014867">
    <property type="entry name" value="Spore_coat_CotH_CotH2/3/7"/>
</dbReference>
<evidence type="ECO:0000259" key="3">
    <source>
        <dbReference type="Pfam" id="PF13290"/>
    </source>
</evidence>
<proteinExistence type="predicted"/>
<keyword evidence="4" id="KW-0167">Capsid protein</keyword>
<dbReference type="EMBL" id="WHPN01000383">
    <property type="protein sequence ID" value="KAF4406161.1"/>
    <property type="molecule type" value="Genomic_DNA"/>
</dbReference>
<feature type="signal peptide" evidence="2">
    <location>
        <begin position="1"/>
        <end position="32"/>
    </location>
</feature>
<keyword evidence="5" id="KW-1185">Reference proteome</keyword>
<gene>
    <name evidence="4" type="ORF">GCU69_26415</name>
</gene>
<reference evidence="4 5" key="1">
    <citation type="submission" date="2019-10" db="EMBL/GenBank/DDBJ databases">
        <title>Streptomyces tenebrisbrunneis sp.nov., an endogenous actinomycete isolated from of Lycium ruthenicum.</title>
        <authorList>
            <person name="Ma L."/>
        </authorList>
    </citation>
    <scope>NUCLEOTIDE SEQUENCE [LARGE SCALE GENOMIC DNA]</scope>
    <source>
        <strain evidence="4 5">TRM 66187</strain>
    </source>
</reference>
<evidence type="ECO:0000313" key="5">
    <source>
        <dbReference type="Proteomes" id="UP000621266"/>
    </source>
</evidence>
<feature type="domain" description="GH29D-like beta-sandwich" evidence="3">
    <location>
        <begin position="84"/>
        <end position="141"/>
    </location>
</feature>